<evidence type="ECO:0000313" key="2">
    <source>
        <dbReference type="EMBL" id="GFD46164.1"/>
    </source>
</evidence>
<feature type="non-terminal residue" evidence="2">
    <location>
        <position position="138"/>
    </location>
</feature>
<feature type="compositionally biased region" description="Basic and acidic residues" evidence="1">
    <location>
        <begin position="124"/>
        <end position="138"/>
    </location>
</feature>
<evidence type="ECO:0000256" key="1">
    <source>
        <dbReference type="SAM" id="MobiDB-lite"/>
    </source>
</evidence>
<feature type="region of interest" description="Disordered" evidence="1">
    <location>
        <begin position="117"/>
        <end position="138"/>
    </location>
</feature>
<comment type="caution">
    <text evidence="2">The sequence shown here is derived from an EMBL/GenBank/DDBJ whole genome shotgun (WGS) entry which is preliminary data.</text>
</comment>
<reference evidence="2" key="1">
    <citation type="journal article" date="2019" name="Sci. Rep.">
        <title>Draft genome of Tanacetum cinerariifolium, the natural source of mosquito coil.</title>
        <authorList>
            <person name="Yamashiro T."/>
            <person name="Shiraishi A."/>
            <person name="Satake H."/>
            <person name="Nakayama K."/>
        </authorList>
    </citation>
    <scope>NUCLEOTIDE SEQUENCE</scope>
</reference>
<dbReference type="EMBL" id="BKCJ011667005">
    <property type="protein sequence ID" value="GFD46164.1"/>
    <property type="molecule type" value="Genomic_DNA"/>
</dbReference>
<name>A0A699WNW1_TANCI</name>
<protein>
    <submittedName>
        <fullName evidence="2">Uncharacterized protein</fullName>
    </submittedName>
</protein>
<proteinExistence type="predicted"/>
<accession>A0A699WNW1</accession>
<feature type="non-terminal residue" evidence="2">
    <location>
        <position position="1"/>
    </location>
</feature>
<dbReference type="AlphaFoldDB" id="A0A699WNW1"/>
<organism evidence="2">
    <name type="scientific">Tanacetum cinerariifolium</name>
    <name type="common">Dalmatian daisy</name>
    <name type="synonym">Chrysanthemum cinerariifolium</name>
    <dbReference type="NCBI Taxonomy" id="118510"/>
    <lineage>
        <taxon>Eukaryota</taxon>
        <taxon>Viridiplantae</taxon>
        <taxon>Streptophyta</taxon>
        <taxon>Embryophyta</taxon>
        <taxon>Tracheophyta</taxon>
        <taxon>Spermatophyta</taxon>
        <taxon>Magnoliopsida</taxon>
        <taxon>eudicotyledons</taxon>
        <taxon>Gunneridae</taxon>
        <taxon>Pentapetalae</taxon>
        <taxon>asterids</taxon>
        <taxon>campanulids</taxon>
        <taxon>Asterales</taxon>
        <taxon>Asteraceae</taxon>
        <taxon>Asteroideae</taxon>
        <taxon>Anthemideae</taxon>
        <taxon>Anthemidinae</taxon>
        <taxon>Tanacetum</taxon>
    </lineage>
</organism>
<gene>
    <name evidence="2" type="ORF">Tci_918133</name>
</gene>
<sequence length="138" mass="15141">VTLKDVAAVAKDVTAIEKTAKIEENTDVQGRLEESQAQIYQRDLEHDDKVLSMQNDELEPTELKEVMEVVTITKLMTKVVTAASATITAFATLITAAPSAARRRKGVVIRDPEETATPSIIIHSEPKSKDKEKGILVE</sequence>